<gene>
    <name evidence="1" type="ORF">H0H26_04475</name>
</gene>
<reference evidence="1 2" key="1">
    <citation type="submission" date="2020-07" db="EMBL/GenBank/DDBJ databases">
        <title>Genomic characterization of Flavobacterium psychrophilum strains.</title>
        <authorList>
            <person name="Castillo D."/>
            <person name="Jorgensen J."/>
            <person name="Middelboe M."/>
        </authorList>
    </citation>
    <scope>NUCLEOTIDE SEQUENCE [LARGE SCALE GENOMIC DNA]</scope>
    <source>
        <strain evidence="1 2">FPS-R7</strain>
    </source>
</reference>
<evidence type="ECO:0000313" key="1">
    <source>
        <dbReference type="EMBL" id="QRE04849.1"/>
    </source>
</evidence>
<organism evidence="1 2">
    <name type="scientific">Flavobacterium psychrophilum</name>
    <dbReference type="NCBI Taxonomy" id="96345"/>
    <lineage>
        <taxon>Bacteria</taxon>
        <taxon>Pseudomonadati</taxon>
        <taxon>Bacteroidota</taxon>
        <taxon>Flavobacteriia</taxon>
        <taxon>Flavobacteriales</taxon>
        <taxon>Flavobacteriaceae</taxon>
        <taxon>Flavobacterium</taxon>
    </lineage>
</organism>
<accession>A0A7U2RB02</accession>
<dbReference type="EMBL" id="CP059075">
    <property type="protein sequence ID" value="QRE04849.1"/>
    <property type="molecule type" value="Genomic_DNA"/>
</dbReference>
<dbReference type="RefSeq" id="WP_063742910.1">
    <property type="nucleotide sequence ID" value="NZ_CP059075.1"/>
</dbReference>
<proteinExistence type="predicted"/>
<sequence length="224" mass="26064">MGIFNIFKSKDKVKSENLAEKTVKINDSMVNFQCYYLFGLTDNPNRESKDTKSFTNLYENIIGEKGGIIIGNSFHPYQIVNPKGTTIWHASYVKLYVNENKDEVFKAIINENTKFLVDLGSTFNEINVWPDTRLTYEENPIFSKYVPFIIPFLVYKSEEQTKWDLELNIEIALNGHATNYVNSINELIRFIMPEPSFILGFDEFDEQNPSKLIENFINCKSMFE</sequence>
<evidence type="ECO:0000313" key="2">
    <source>
        <dbReference type="Proteomes" id="UP000596329"/>
    </source>
</evidence>
<dbReference type="AlphaFoldDB" id="A0A7U2RB02"/>
<protein>
    <submittedName>
        <fullName evidence="1">Uncharacterized protein</fullName>
    </submittedName>
</protein>
<name>A0A7U2RB02_FLAPS</name>
<dbReference type="Proteomes" id="UP000596329">
    <property type="component" value="Chromosome"/>
</dbReference>